<keyword evidence="6 9" id="KW-1133">Transmembrane helix</keyword>
<evidence type="ECO:0000256" key="6">
    <source>
        <dbReference type="ARBA" id="ARBA00022989"/>
    </source>
</evidence>
<comment type="similarity">
    <text evidence="8">Belongs to the TRAP transporter small permease family.</text>
</comment>
<dbReference type="STRING" id="1197717.BED41_00540"/>
<dbReference type="GO" id="GO:0022857">
    <property type="term" value="F:transmembrane transporter activity"/>
    <property type="evidence" value="ECO:0007669"/>
    <property type="project" value="TreeGrafter"/>
</dbReference>
<name>A0A1B2I188_9BACT</name>
<evidence type="ECO:0000256" key="2">
    <source>
        <dbReference type="ARBA" id="ARBA00022448"/>
    </source>
</evidence>
<keyword evidence="2" id="KW-0813">Transport</keyword>
<keyword evidence="4" id="KW-0997">Cell inner membrane</keyword>
<dbReference type="Pfam" id="PF04290">
    <property type="entry name" value="DctQ"/>
    <property type="match status" value="1"/>
</dbReference>
<comment type="subcellular location">
    <subcellularLocation>
        <location evidence="1">Cell inner membrane</location>
        <topology evidence="1">Multi-pass membrane protein</topology>
    </subcellularLocation>
</comment>
<dbReference type="EMBL" id="CP016757">
    <property type="protein sequence ID" value="ANZ43723.1"/>
    <property type="molecule type" value="Genomic_DNA"/>
</dbReference>
<evidence type="ECO:0000256" key="4">
    <source>
        <dbReference type="ARBA" id="ARBA00022519"/>
    </source>
</evidence>
<dbReference type="OrthoDB" id="9815614at2"/>
<evidence type="ECO:0000256" key="9">
    <source>
        <dbReference type="SAM" id="Phobius"/>
    </source>
</evidence>
<keyword evidence="7 9" id="KW-0472">Membrane</keyword>
<feature type="transmembrane region" description="Helical" evidence="9">
    <location>
        <begin position="138"/>
        <end position="156"/>
    </location>
</feature>
<dbReference type="GO" id="GO:0005886">
    <property type="term" value="C:plasma membrane"/>
    <property type="evidence" value="ECO:0007669"/>
    <property type="project" value="UniProtKB-SubCell"/>
</dbReference>
<evidence type="ECO:0000313" key="11">
    <source>
        <dbReference type="EMBL" id="ANZ43723.1"/>
    </source>
</evidence>
<protein>
    <recommendedName>
        <fullName evidence="10">Tripartite ATP-independent periplasmic transporters DctQ component domain-containing protein</fullName>
    </recommendedName>
</protein>
<keyword evidence="12" id="KW-1185">Reference proteome</keyword>
<dbReference type="KEGG" id="cpor:BED41_00540"/>
<dbReference type="PANTHER" id="PTHR35011">
    <property type="entry name" value="2,3-DIKETO-L-GULONATE TRAP TRANSPORTER SMALL PERMEASE PROTEIN YIAM"/>
    <property type="match status" value="1"/>
</dbReference>
<evidence type="ECO:0000256" key="7">
    <source>
        <dbReference type="ARBA" id="ARBA00023136"/>
    </source>
</evidence>
<evidence type="ECO:0000256" key="8">
    <source>
        <dbReference type="ARBA" id="ARBA00038436"/>
    </source>
</evidence>
<feature type="transmembrane region" description="Helical" evidence="9">
    <location>
        <begin position="63"/>
        <end position="83"/>
    </location>
</feature>
<feature type="transmembrane region" description="Helical" evidence="9">
    <location>
        <begin position="176"/>
        <end position="196"/>
    </location>
</feature>
<dbReference type="GO" id="GO:0015740">
    <property type="term" value="P:C4-dicarboxylate transport"/>
    <property type="evidence" value="ECO:0007669"/>
    <property type="project" value="TreeGrafter"/>
</dbReference>
<dbReference type="RefSeq" id="WP_066741713.1">
    <property type="nucleotide sequence ID" value="NZ_CP016757.1"/>
</dbReference>
<reference evidence="11" key="1">
    <citation type="submission" date="2016-08" db="EMBL/GenBank/DDBJ databases">
        <title>Complete genome of Cloacibacillus porcorum.</title>
        <authorList>
            <person name="Looft T."/>
            <person name="Bayles D.O."/>
            <person name="Alt D.P."/>
        </authorList>
    </citation>
    <scope>NUCLEOTIDE SEQUENCE [LARGE SCALE GENOMIC DNA]</scope>
    <source>
        <strain evidence="11">CL-84</strain>
    </source>
</reference>
<organism evidence="11 12">
    <name type="scientific">Cloacibacillus porcorum</name>
    <dbReference type="NCBI Taxonomy" id="1197717"/>
    <lineage>
        <taxon>Bacteria</taxon>
        <taxon>Thermotogati</taxon>
        <taxon>Synergistota</taxon>
        <taxon>Synergistia</taxon>
        <taxon>Synergistales</taxon>
        <taxon>Synergistaceae</taxon>
        <taxon>Cloacibacillus</taxon>
    </lineage>
</organism>
<keyword evidence="3" id="KW-1003">Cell membrane</keyword>
<evidence type="ECO:0000256" key="5">
    <source>
        <dbReference type="ARBA" id="ARBA00022692"/>
    </source>
</evidence>
<evidence type="ECO:0000256" key="1">
    <source>
        <dbReference type="ARBA" id="ARBA00004429"/>
    </source>
</evidence>
<feature type="domain" description="Tripartite ATP-independent periplasmic transporters DctQ component" evidence="10">
    <location>
        <begin position="75"/>
        <end position="203"/>
    </location>
</feature>
<dbReference type="InterPro" id="IPR007387">
    <property type="entry name" value="TRAP_DctQ"/>
</dbReference>
<dbReference type="Proteomes" id="UP000093044">
    <property type="component" value="Chromosome"/>
</dbReference>
<proteinExistence type="inferred from homology"/>
<evidence type="ECO:0000259" key="10">
    <source>
        <dbReference type="Pfam" id="PF04290"/>
    </source>
</evidence>
<sequence>MSGHAAAAIAIRQTEMFRAKFLYPISDNVRSINYKPSPFYLKRKGEICLLTTIERINEVLSKIAYWILVIMMAMMSIICFSQVIARGVFHFVPSWMEEACRFLLIWCSFLGAAVTLRKGGHACVTVLVNFFPFQIKRYVAIAVDICMLVFYGVLTYQSVVLVERYIYRVAETMDISMAYVFLAFPVSFGLMVFYSVEEIVRLFVAPEGVLRLQVRIDNVEMLPPAELGKSSKS</sequence>
<dbReference type="PANTHER" id="PTHR35011:SF2">
    <property type="entry name" value="2,3-DIKETO-L-GULONATE TRAP TRANSPORTER SMALL PERMEASE PROTEIN YIAM"/>
    <property type="match status" value="1"/>
</dbReference>
<keyword evidence="5 9" id="KW-0812">Transmembrane</keyword>
<dbReference type="GeneID" id="83056337"/>
<dbReference type="InterPro" id="IPR055348">
    <property type="entry name" value="DctQ"/>
</dbReference>
<dbReference type="AlphaFoldDB" id="A0A1B2I188"/>
<gene>
    <name evidence="11" type="ORF">BED41_00540</name>
</gene>
<evidence type="ECO:0000313" key="12">
    <source>
        <dbReference type="Proteomes" id="UP000093044"/>
    </source>
</evidence>
<evidence type="ECO:0000256" key="3">
    <source>
        <dbReference type="ARBA" id="ARBA00022475"/>
    </source>
</evidence>
<accession>A0A1B2I188</accession>